<feature type="transmembrane region" description="Helical" evidence="10">
    <location>
        <begin position="535"/>
        <end position="555"/>
    </location>
</feature>
<feature type="transmembrane region" description="Helical" evidence="10">
    <location>
        <begin position="505"/>
        <end position="529"/>
    </location>
</feature>
<dbReference type="GO" id="GO:0071555">
    <property type="term" value="P:cell wall organization"/>
    <property type="evidence" value="ECO:0007669"/>
    <property type="project" value="UniProtKB-KW"/>
</dbReference>
<protein>
    <recommendedName>
        <fullName evidence="2">chitin synthase</fullName>
        <ecNumber evidence="2">2.4.1.16</ecNumber>
    </recommendedName>
</protein>
<comment type="caution">
    <text evidence="11">The sequence shown here is derived from an EMBL/GenBank/DDBJ whole genome shotgun (WGS) entry which is preliminary data.</text>
</comment>
<dbReference type="PANTHER" id="PTHR22914">
    <property type="entry name" value="CHITIN SYNTHASE"/>
    <property type="match status" value="1"/>
</dbReference>
<feature type="transmembrane region" description="Helical" evidence="10">
    <location>
        <begin position="479"/>
        <end position="498"/>
    </location>
</feature>
<feature type="transmembrane region" description="Helical" evidence="10">
    <location>
        <begin position="646"/>
        <end position="670"/>
    </location>
</feature>
<keyword evidence="3" id="KW-1003">Cell membrane</keyword>
<evidence type="ECO:0000256" key="10">
    <source>
        <dbReference type="SAM" id="Phobius"/>
    </source>
</evidence>
<keyword evidence="8 10" id="KW-0472">Membrane</keyword>
<evidence type="ECO:0000256" key="9">
    <source>
        <dbReference type="ARBA" id="ARBA00023316"/>
    </source>
</evidence>
<keyword evidence="7 10" id="KW-1133">Transmembrane helix</keyword>
<dbReference type="GO" id="GO:0004100">
    <property type="term" value="F:chitin synthase activity"/>
    <property type="evidence" value="ECO:0007669"/>
    <property type="project" value="UniProtKB-EC"/>
</dbReference>
<feature type="transmembrane region" description="Helical" evidence="10">
    <location>
        <begin position="567"/>
        <end position="586"/>
    </location>
</feature>
<keyword evidence="9" id="KW-0961">Cell wall biogenesis/degradation</keyword>
<dbReference type="Proteomes" id="UP001162131">
    <property type="component" value="Unassembled WGS sequence"/>
</dbReference>
<keyword evidence="4" id="KW-0328">Glycosyltransferase</keyword>
<keyword evidence="6 10" id="KW-0812">Transmembrane</keyword>
<reference evidence="11" key="1">
    <citation type="submission" date="2021-09" db="EMBL/GenBank/DDBJ databases">
        <authorList>
            <consortium name="AG Swart"/>
            <person name="Singh M."/>
            <person name="Singh A."/>
            <person name="Seah K."/>
            <person name="Emmerich C."/>
        </authorList>
    </citation>
    <scope>NUCLEOTIDE SEQUENCE</scope>
    <source>
        <strain evidence="11">ATCC30299</strain>
    </source>
</reference>
<dbReference type="AlphaFoldDB" id="A0AAU9KHQ2"/>
<evidence type="ECO:0000256" key="5">
    <source>
        <dbReference type="ARBA" id="ARBA00022679"/>
    </source>
</evidence>
<evidence type="ECO:0000256" key="7">
    <source>
        <dbReference type="ARBA" id="ARBA00022989"/>
    </source>
</evidence>
<accession>A0AAU9KHQ2</accession>
<evidence type="ECO:0000256" key="2">
    <source>
        <dbReference type="ARBA" id="ARBA00012543"/>
    </source>
</evidence>
<evidence type="ECO:0000256" key="1">
    <source>
        <dbReference type="ARBA" id="ARBA00004651"/>
    </source>
</evidence>
<dbReference type="SUPFAM" id="SSF53448">
    <property type="entry name" value="Nucleotide-diphospho-sugar transferases"/>
    <property type="match status" value="1"/>
</dbReference>
<evidence type="ECO:0000313" key="11">
    <source>
        <dbReference type="EMBL" id="CAG9335225.1"/>
    </source>
</evidence>
<proteinExistence type="predicted"/>
<dbReference type="EMBL" id="CAJZBQ010000062">
    <property type="protein sequence ID" value="CAG9335225.1"/>
    <property type="molecule type" value="Genomic_DNA"/>
</dbReference>
<feature type="transmembrane region" description="Helical" evidence="10">
    <location>
        <begin position="431"/>
        <end position="459"/>
    </location>
</feature>
<sequence length="783" mass="90474">MEFQGPVLSSRELEDLNQSTGIDDRKIVYQPIRLKKLYEESNEGELRQAKLLTANGIEPIGIGSSFKSNILSSLLNKENETKFLIFISMYNEDLSMLEKTLSGIMRNFKHFKNVGVEPANIACVVISDGMKAFYSKHKNANNHGENSPQSKSKFFNFEEIKRAFPLAYDDLSNCRFAGQTNDDEFAHTFTQNFVFPENPDEELQLIFCIKQENRRKLNSHFWFLHGFCKMIDPKFVQFLDVGTIPNENALVYLYQALLNDERIAGCCGEIAPIYTGWKNLVVNAQIVEYKFSHTFEKSFESIFGYVSVLPGAFSAYRWEALQGPPIEEDYFKPILKPELMNPYESNVYLAEDRVLCLSLVSKKVPKPKKSYLLRYIKRSVAETDAPDTLGDLISQRRRWINGSWFALLHFFSSFEKIFLSNHHWFRKFIFFLQLLYFGVTTVFQWFLIGSFFLIFAFTVRNLPNSSENSESDLFTAQNIILIIYSSMLLMTLLTSLGTKPQKISGLLYTFTFIYGIYMIFELALVIMYLYDHNFFLSWVCILAIQTAAAMIINITINCSFKSIFRGIFQYIFLTPTFINVFLIHAMCNLHDCTWGTRPDNPTEKEKENEEDFKIFRTYWLMIWVFTNTGFAYALNFLHKNNKGEGYVYAMAAAGFFILLVRFLGGIVYIIQEWFYDIKSLKSPIKKKENSIFSAVADEEKIIKIETESFALSFKDRPLNQSSNSIVNRPASCLKAFSDGNNSDHEKSLELFISKSCNVEEGIDFDSKIKKIKIYQSGIMSDRV</sequence>
<dbReference type="Pfam" id="PF01644">
    <property type="entry name" value="Chitin_synth_1"/>
    <property type="match status" value="1"/>
</dbReference>
<dbReference type="InterPro" id="IPR029044">
    <property type="entry name" value="Nucleotide-diphossugar_trans"/>
</dbReference>
<evidence type="ECO:0000313" key="12">
    <source>
        <dbReference type="Proteomes" id="UP001162131"/>
    </source>
</evidence>
<evidence type="ECO:0000256" key="6">
    <source>
        <dbReference type="ARBA" id="ARBA00022692"/>
    </source>
</evidence>
<evidence type="ECO:0000256" key="8">
    <source>
        <dbReference type="ARBA" id="ARBA00023136"/>
    </source>
</evidence>
<gene>
    <name evidence="11" type="ORF">BSTOLATCC_MIC63703</name>
</gene>
<dbReference type="InterPro" id="IPR004835">
    <property type="entry name" value="Chitin_synth"/>
</dbReference>
<dbReference type="PANTHER" id="PTHR22914:SF9">
    <property type="entry name" value="CHITIN SYNTHASE 1"/>
    <property type="match status" value="1"/>
</dbReference>
<organism evidence="11 12">
    <name type="scientific">Blepharisma stoltei</name>
    <dbReference type="NCBI Taxonomy" id="1481888"/>
    <lineage>
        <taxon>Eukaryota</taxon>
        <taxon>Sar</taxon>
        <taxon>Alveolata</taxon>
        <taxon>Ciliophora</taxon>
        <taxon>Postciliodesmatophora</taxon>
        <taxon>Heterotrichea</taxon>
        <taxon>Heterotrichida</taxon>
        <taxon>Blepharismidae</taxon>
        <taxon>Blepharisma</taxon>
    </lineage>
</organism>
<feature type="transmembrane region" description="Helical" evidence="10">
    <location>
        <begin position="617"/>
        <end position="634"/>
    </location>
</feature>
<keyword evidence="5" id="KW-0808">Transferase</keyword>
<dbReference type="EC" id="2.4.1.16" evidence="2"/>
<evidence type="ECO:0000256" key="4">
    <source>
        <dbReference type="ARBA" id="ARBA00022676"/>
    </source>
</evidence>
<keyword evidence="12" id="KW-1185">Reference proteome</keyword>
<dbReference type="GO" id="GO:0006031">
    <property type="term" value="P:chitin biosynthetic process"/>
    <property type="evidence" value="ECO:0007669"/>
    <property type="project" value="TreeGrafter"/>
</dbReference>
<name>A0AAU9KHQ2_9CILI</name>
<dbReference type="GO" id="GO:0005886">
    <property type="term" value="C:plasma membrane"/>
    <property type="evidence" value="ECO:0007669"/>
    <property type="project" value="UniProtKB-SubCell"/>
</dbReference>
<comment type="subcellular location">
    <subcellularLocation>
        <location evidence="1">Cell membrane</location>
        <topology evidence="1">Multi-pass membrane protein</topology>
    </subcellularLocation>
</comment>
<evidence type="ECO:0000256" key="3">
    <source>
        <dbReference type="ARBA" id="ARBA00022475"/>
    </source>
</evidence>